<evidence type="ECO:0000256" key="2">
    <source>
        <dbReference type="ARBA" id="ARBA00008170"/>
    </source>
</evidence>
<dbReference type="STRING" id="45354.A0A1L0CUI8"/>
<proteinExistence type="inferred from homology"/>
<protein>
    <submittedName>
        <fullName evidence="9">CIC11C00000004238</fullName>
    </submittedName>
</protein>
<dbReference type="PANTHER" id="PTHR12266:SF0">
    <property type="entry name" value="MITOCHONDRIAL SODIUM_CALCIUM EXCHANGER PROTEIN"/>
    <property type="match status" value="1"/>
</dbReference>
<dbReference type="Proteomes" id="UP000182334">
    <property type="component" value="Chromosome I"/>
</dbReference>
<comment type="subcellular location">
    <subcellularLocation>
        <location evidence="1">Membrane</location>
        <topology evidence="1">Multi-pass membrane protein</topology>
    </subcellularLocation>
</comment>
<comment type="similarity">
    <text evidence="2">Belongs to the Ca(2+):cation antiporter (CaCA) (TC 2.A.19) family.</text>
</comment>
<gene>
    <name evidence="9" type="ORF">SAMEA4029010_CIC11G00000004238</name>
</gene>
<dbReference type="EMBL" id="LT635756">
    <property type="protein sequence ID" value="SGZ46698.1"/>
    <property type="molecule type" value="Genomic_DNA"/>
</dbReference>
<dbReference type="GO" id="GO:0016020">
    <property type="term" value="C:membrane"/>
    <property type="evidence" value="ECO:0007669"/>
    <property type="project" value="UniProtKB-SubCell"/>
</dbReference>
<feature type="transmembrane region" description="Helical" evidence="7">
    <location>
        <begin position="105"/>
        <end position="125"/>
    </location>
</feature>
<evidence type="ECO:0000256" key="3">
    <source>
        <dbReference type="ARBA" id="ARBA00022448"/>
    </source>
</evidence>
<sequence length="129" mass="14322">MGLLVFSIVNSINDIVMNILLSTKLSPTLGVSSCLGTSLLLILIGIGFNGILRLTKCGNFNQVLHGALSFTLSPEIYMSMTSLIVIVLIYILYLPLNQWKFDRRLGVFSICLWMGTIVTCLIMDYELDN</sequence>
<keyword evidence="4 7" id="KW-0812">Transmembrane</keyword>
<dbReference type="InterPro" id="IPR044880">
    <property type="entry name" value="NCX_ion-bd_dom_sf"/>
</dbReference>
<organism evidence="9 10">
    <name type="scientific">Sungouiella intermedia</name>
    <dbReference type="NCBI Taxonomy" id="45354"/>
    <lineage>
        <taxon>Eukaryota</taxon>
        <taxon>Fungi</taxon>
        <taxon>Dikarya</taxon>
        <taxon>Ascomycota</taxon>
        <taxon>Saccharomycotina</taxon>
        <taxon>Pichiomycetes</taxon>
        <taxon>Metschnikowiaceae</taxon>
        <taxon>Sungouiella</taxon>
    </lineage>
</organism>
<keyword evidence="5 7" id="KW-1133">Transmembrane helix</keyword>
<feature type="transmembrane region" description="Helical" evidence="7">
    <location>
        <begin position="29"/>
        <end position="52"/>
    </location>
</feature>
<evidence type="ECO:0000313" key="10">
    <source>
        <dbReference type="Proteomes" id="UP000182334"/>
    </source>
</evidence>
<reference evidence="9 10" key="1">
    <citation type="submission" date="2016-10" db="EMBL/GenBank/DDBJ databases">
        <authorList>
            <person name="de Groot N.N."/>
        </authorList>
    </citation>
    <scope>NUCLEOTIDE SEQUENCE [LARGE SCALE GENOMIC DNA]</scope>
    <source>
        <strain evidence="9 10">CBS 141442</strain>
    </source>
</reference>
<keyword evidence="6 7" id="KW-0472">Membrane</keyword>
<evidence type="ECO:0000256" key="7">
    <source>
        <dbReference type="SAM" id="Phobius"/>
    </source>
</evidence>
<name>A0A1L0CUI8_9ASCO</name>
<accession>A0A1L0CUI8</accession>
<dbReference type="Pfam" id="PF01699">
    <property type="entry name" value="Na_Ca_ex"/>
    <property type="match status" value="1"/>
</dbReference>
<evidence type="ECO:0000259" key="8">
    <source>
        <dbReference type="Pfam" id="PF01699"/>
    </source>
</evidence>
<dbReference type="AlphaFoldDB" id="A0A1L0CUI8"/>
<evidence type="ECO:0000313" key="9">
    <source>
        <dbReference type="EMBL" id="SGZ46698.1"/>
    </source>
</evidence>
<keyword evidence="3" id="KW-0813">Transport</keyword>
<dbReference type="PANTHER" id="PTHR12266">
    <property type="entry name" value="NA+/CA2+ K+ INDEPENDENT EXCHANGER"/>
    <property type="match status" value="1"/>
</dbReference>
<dbReference type="InterPro" id="IPR004837">
    <property type="entry name" value="NaCa_Exmemb"/>
</dbReference>
<dbReference type="Gene3D" id="1.20.1420.30">
    <property type="entry name" value="NCX, central ion-binding region"/>
    <property type="match status" value="1"/>
</dbReference>
<dbReference type="GO" id="GO:0006874">
    <property type="term" value="P:intracellular calcium ion homeostasis"/>
    <property type="evidence" value="ECO:0007669"/>
    <property type="project" value="TreeGrafter"/>
</dbReference>
<evidence type="ECO:0000256" key="4">
    <source>
        <dbReference type="ARBA" id="ARBA00022692"/>
    </source>
</evidence>
<feature type="transmembrane region" description="Helical" evidence="7">
    <location>
        <begin position="76"/>
        <end position="93"/>
    </location>
</feature>
<dbReference type="InterPro" id="IPR051359">
    <property type="entry name" value="CaCA_antiporter"/>
</dbReference>
<feature type="domain" description="Sodium/calcium exchanger membrane region" evidence="8">
    <location>
        <begin position="1"/>
        <end position="119"/>
    </location>
</feature>
<evidence type="ECO:0000256" key="1">
    <source>
        <dbReference type="ARBA" id="ARBA00004141"/>
    </source>
</evidence>
<evidence type="ECO:0000256" key="6">
    <source>
        <dbReference type="ARBA" id="ARBA00023136"/>
    </source>
</evidence>
<dbReference type="GO" id="GO:0008324">
    <property type="term" value="F:monoatomic cation transmembrane transporter activity"/>
    <property type="evidence" value="ECO:0007669"/>
    <property type="project" value="TreeGrafter"/>
</dbReference>
<keyword evidence="10" id="KW-1185">Reference proteome</keyword>
<dbReference type="OrthoDB" id="407410at2759"/>
<evidence type="ECO:0000256" key="5">
    <source>
        <dbReference type="ARBA" id="ARBA00022989"/>
    </source>
</evidence>